<feature type="region of interest" description="Disordered" evidence="1">
    <location>
        <begin position="81"/>
        <end position="100"/>
    </location>
</feature>
<evidence type="ECO:0000313" key="2">
    <source>
        <dbReference type="EMBL" id="SEO24936.1"/>
    </source>
</evidence>
<keyword evidence="3" id="KW-1185">Reference proteome</keyword>
<gene>
    <name evidence="2" type="ORF">SAMN04490248_10318</name>
</gene>
<accession>A0A1H8N5W9</accession>
<dbReference type="Proteomes" id="UP000198893">
    <property type="component" value="Unassembled WGS sequence"/>
</dbReference>
<reference evidence="2 3" key="1">
    <citation type="submission" date="2016-10" db="EMBL/GenBank/DDBJ databases">
        <authorList>
            <person name="de Groot N.N."/>
        </authorList>
    </citation>
    <scope>NUCLEOTIDE SEQUENCE [LARGE SCALE GENOMIC DNA]</scope>
    <source>
        <strain evidence="2 3">DSM 27842</strain>
    </source>
</reference>
<evidence type="ECO:0000256" key="1">
    <source>
        <dbReference type="SAM" id="MobiDB-lite"/>
    </source>
</evidence>
<protein>
    <recommendedName>
        <fullName evidence="4">Cold shock protein, CspA family</fullName>
    </recommendedName>
</protein>
<dbReference type="STRING" id="569882.SAMN04490248_10318"/>
<dbReference type="AlphaFoldDB" id="A0A1H8N5W9"/>
<evidence type="ECO:0000313" key="3">
    <source>
        <dbReference type="Proteomes" id="UP000198893"/>
    </source>
</evidence>
<organism evidence="2 3">
    <name type="scientific">Salinihabitans flavidus</name>
    <dbReference type="NCBI Taxonomy" id="569882"/>
    <lineage>
        <taxon>Bacteria</taxon>
        <taxon>Pseudomonadati</taxon>
        <taxon>Pseudomonadota</taxon>
        <taxon>Alphaproteobacteria</taxon>
        <taxon>Rhodobacterales</taxon>
        <taxon>Roseobacteraceae</taxon>
        <taxon>Salinihabitans</taxon>
    </lineage>
</organism>
<sequence>MLGVVLWSNASESKAVIWCEDHGNLAFFSGNKSPDGDTPDFDAGDLVQFDLSEERHLRYARNPRRIGQNAYPSLAADLQSMTMQEQREQHRPGPRATERFTSAKIIPLQRRSQSRQRETLVAV</sequence>
<dbReference type="RefSeq" id="WP_093115468.1">
    <property type="nucleotide sequence ID" value="NZ_FODS01000003.1"/>
</dbReference>
<evidence type="ECO:0008006" key="4">
    <source>
        <dbReference type="Google" id="ProtNLM"/>
    </source>
</evidence>
<dbReference type="OrthoDB" id="7868545at2"/>
<dbReference type="EMBL" id="FODS01000003">
    <property type="protein sequence ID" value="SEO24936.1"/>
    <property type="molecule type" value="Genomic_DNA"/>
</dbReference>
<name>A0A1H8N5W9_9RHOB</name>
<proteinExistence type="predicted"/>